<comment type="similarity">
    <text evidence="1">Belongs to the universal ribosomal protein uS17 family.</text>
</comment>
<name>A0A834YK56_TETSI</name>
<accession>A0A834YK56</accession>
<keyword evidence="6" id="KW-1185">Reference proteome</keyword>
<feature type="compositionally biased region" description="Basic residues" evidence="4">
    <location>
        <begin position="410"/>
        <end position="434"/>
    </location>
</feature>
<dbReference type="Gene3D" id="2.40.50.140">
    <property type="entry name" value="Nucleic acid-binding proteins"/>
    <property type="match status" value="1"/>
</dbReference>
<dbReference type="GO" id="GO:0006412">
    <property type="term" value="P:translation"/>
    <property type="evidence" value="ECO:0007669"/>
    <property type="project" value="InterPro"/>
</dbReference>
<dbReference type="GO" id="GO:1990904">
    <property type="term" value="C:ribonucleoprotein complex"/>
    <property type="evidence" value="ECO:0007669"/>
    <property type="project" value="UniProtKB-KW"/>
</dbReference>
<feature type="region of interest" description="Disordered" evidence="4">
    <location>
        <begin position="410"/>
        <end position="461"/>
    </location>
</feature>
<dbReference type="InterPro" id="IPR012340">
    <property type="entry name" value="NA-bd_OB-fold"/>
</dbReference>
<dbReference type="Pfam" id="PF00366">
    <property type="entry name" value="Ribosomal_S17"/>
    <property type="match status" value="1"/>
</dbReference>
<evidence type="ECO:0000313" key="5">
    <source>
        <dbReference type="EMBL" id="KAF8389510.1"/>
    </source>
</evidence>
<comment type="caution">
    <text evidence="5">The sequence shown here is derived from an EMBL/GenBank/DDBJ whole genome shotgun (WGS) entry which is preliminary data.</text>
</comment>
<dbReference type="PANTHER" id="PTHR10744">
    <property type="entry name" value="40S RIBOSOMAL PROTEIN S11 FAMILY MEMBER"/>
    <property type="match status" value="1"/>
</dbReference>
<keyword evidence="3" id="KW-0687">Ribonucleoprotein</keyword>
<dbReference type="EMBL" id="JABCRI010000019">
    <property type="protein sequence ID" value="KAF8389510.1"/>
    <property type="molecule type" value="Genomic_DNA"/>
</dbReference>
<keyword evidence="2" id="KW-0689">Ribosomal protein</keyword>
<evidence type="ECO:0000256" key="4">
    <source>
        <dbReference type="SAM" id="MobiDB-lite"/>
    </source>
</evidence>
<organism evidence="5 6">
    <name type="scientific">Tetracentron sinense</name>
    <name type="common">Spur-leaf</name>
    <dbReference type="NCBI Taxonomy" id="13715"/>
    <lineage>
        <taxon>Eukaryota</taxon>
        <taxon>Viridiplantae</taxon>
        <taxon>Streptophyta</taxon>
        <taxon>Embryophyta</taxon>
        <taxon>Tracheophyta</taxon>
        <taxon>Spermatophyta</taxon>
        <taxon>Magnoliopsida</taxon>
        <taxon>Trochodendrales</taxon>
        <taxon>Trochodendraceae</taxon>
        <taxon>Tetracentron</taxon>
    </lineage>
</organism>
<dbReference type="GO" id="GO:0005840">
    <property type="term" value="C:ribosome"/>
    <property type="evidence" value="ECO:0007669"/>
    <property type="project" value="UniProtKB-KW"/>
</dbReference>
<dbReference type="Proteomes" id="UP000655225">
    <property type="component" value="Unassembled WGS sequence"/>
</dbReference>
<dbReference type="CDD" id="cd00364">
    <property type="entry name" value="Ribosomal_uS17"/>
    <property type="match status" value="1"/>
</dbReference>
<dbReference type="InterPro" id="IPR000266">
    <property type="entry name" value="Ribosomal_uS17"/>
</dbReference>
<dbReference type="SUPFAM" id="SSF50249">
    <property type="entry name" value="Nucleic acid-binding proteins"/>
    <property type="match status" value="1"/>
</dbReference>
<evidence type="ECO:0000256" key="3">
    <source>
        <dbReference type="ARBA" id="ARBA00023274"/>
    </source>
</evidence>
<evidence type="ECO:0008006" key="7">
    <source>
        <dbReference type="Google" id="ProtNLM"/>
    </source>
</evidence>
<protein>
    <recommendedName>
        <fullName evidence="7">DUF4283 domain-containing protein</fullName>
    </recommendedName>
</protein>
<dbReference type="GO" id="GO:0003735">
    <property type="term" value="F:structural constituent of ribosome"/>
    <property type="evidence" value="ECO:0007669"/>
    <property type="project" value="InterPro"/>
</dbReference>
<reference evidence="5 6" key="1">
    <citation type="submission" date="2020-04" db="EMBL/GenBank/DDBJ databases">
        <title>Plant Genome Project.</title>
        <authorList>
            <person name="Zhang R.-G."/>
        </authorList>
    </citation>
    <scope>NUCLEOTIDE SEQUENCE [LARGE SCALE GENOMIC DNA]</scope>
    <source>
        <strain evidence="5">YNK0</strain>
        <tissue evidence="5">Leaf</tissue>
    </source>
</reference>
<evidence type="ECO:0000256" key="1">
    <source>
        <dbReference type="ARBA" id="ARBA00010254"/>
    </source>
</evidence>
<dbReference type="AlphaFoldDB" id="A0A834YK56"/>
<evidence type="ECO:0000256" key="2">
    <source>
        <dbReference type="ARBA" id="ARBA00022980"/>
    </source>
</evidence>
<dbReference type="PANTHER" id="PTHR10744:SF1">
    <property type="entry name" value="SMALL RIBOSOMAL SUBUNIT PROTEIN US17M"/>
    <property type="match status" value="1"/>
</dbReference>
<proteinExistence type="inferred from homology"/>
<evidence type="ECO:0000313" key="6">
    <source>
        <dbReference type="Proteomes" id="UP000655225"/>
    </source>
</evidence>
<dbReference type="OrthoDB" id="274752at2759"/>
<sequence>MKAVVGMVVSNKMQKSVVVAVDRLFHHKLFNRYVKRTSKFMAHDETNQCNIAFAYALQCFNEMLFVDPLIKCQRTKAFLGEGAGGRVFIPRGSRYSGWDALLSVLGSVSSSLQSVPKRGHTAGEMQGRSAVRMGWCVKPREGLEYHIDKDECSSKVVIDLDAVVFHNWVVAVVCSICAPKASDDWVVSKIISKLLPKEESVTIFPFEAHRAIYHTKKESHIAVLCSSKPNPVGNCNVVGLRRWWPAANSLSFTGFSKPRWLAVKGIPFHIWVPEVLGKVGALCGELMEVHPSTVDFSDLSFAKIKKFRFGRMNFAITIRCGQKLEIWYYRSWVEGAGGLPGQGETRVPMGLEAINNGLVVISNSNFVRVESDLLSATLGRVYGANERMEVAHALPEFSNWRMDSAVQFVGKKRGKRQAKNRKRSIRRQRYQRQRRLGEPAPQSGGLLSPSGREKGIRAVSSRGVEEVDMSLKGLVTSNKECLIGPTSIGPNPVVELLNDSQVGLVEEDHFGIET</sequence>
<gene>
    <name evidence="5" type="ORF">HHK36_026205</name>
</gene>